<feature type="compositionally biased region" description="Polar residues" evidence="1">
    <location>
        <begin position="88"/>
        <end position="98"/>
    </location>
</feature>
<gene>
    <name evidence="2" type="ORF">ABVK25_001328</name>
</gene>
<name>A0ABR4BLH9_9LECA</name>
<sequence length="121" mass="13388">MITPRVRGKENPRRTSKSPTSGRQRRRRYLITYLAPVTKLPVGNYGPSQGCQAGKEIIVKNLLEKAKEQIKVKVEQVVQTKSVAYESSPKTAIGNSESSKSKSERGTKAHEMLDSSSGEEI</sequence>
<evidence type="ECO:0000256" key="1">
    <source>
        <dbReference type="SAM" id="MobiDB-lite"/>
    </source>
</evidence>
<evidence type="ECO:0000313" key="3">
    <source>
        <dbReference type="Proteomes" id="UP001590951"/>
    </source>
</evidence>
<dbReference type="Proteomes" id="UP001590951">
    <property type="component" value="Unassembled WGS sequence"/>
</dbReference>
<accession>A0ABR4BLH9</accession>
<reference evidence="2 3" key="1">
    <citation type="submission" date="2024-09" db="EMBL/GenBank/DDBJ databases">
        <title>Rethinking Asexuality: The Enigmatic Case of Functional Sexual Genes in Lepraria (Stereocaulaceae).</title>
        <authorList>
            <person name="Doellman M."/>
            <person name="Sun Y."/>
            <person name="Barcenas-Pena A."/>
            <person name="Lumbsch H.T."/>
            <person name="Grewe F."/>
        </authorList>
    </citation>
    <scope>NUCLEOTIDE SEQUENCE [LARGE SCALE GENOMIC DNA]</scope>
    <source>
        <strain evidence="2 3">Grewe 0041</strain>
    </source>
</reference>
<proteinExistence type="predicted"/>
<dbReference type="EMBL" id="JBHFEH010000002">
    <property type="protein sequence ID" value="KAL2058600.1"/>
    <property type="molecule type" value="Genomic_DNA"/>
</dbReference>
<feature type="compositionally biased region" description="Basic and acidic residues" evidence="1">
    <location>
        <begin position="99"/>
        <end position="113"/>
    </location>
</feature>
<keyword evidence="3" id="KW-1185">Reference proteome</keyword>
<comment type="caution">
    <text evidence="2">The sequence shown here is derived from an EMBL/GenBank/DDBJ whole genome shotgun (WGS) entry which is preliminary data.</text>
</comment>
<protein>
    <submittedName>
        <fullName evidence="2">Uncharacterized protein</fullName>
    </submittedName>
</protein>
<feature type="region of interest" description="Disordered" evidence="1">
    <location>
        <begin position="86"/>
        <end position="121"/>
    </location>
</feature>
<organism evidence="2 3">
    <name type="scientific">Lepraria finkii</name>
    <dbReference type="NCBI Taxonomy" id="1340010"/>
    <lineage>
        <taxon>Eukaryota</taxon>
        <taxon>Fungi</taxon>
        <taxon>Dikarya</taxon>
        <taxon>Ascomycota</taxon>
        <taxon>Pezizomycotina</taxon>
        <taxon>Lecanoromycetes</taxon>
        <taxon>OSLEUM clade</taxon>
        <taxon>Lecanoromycetidae</taxon>
        <taxon>Lecanorales</taxon>
        <taxon>Lecanorineae</taxon>
        <taxon>Stereocaulaceae</taxon>
        <taxon>Lepraria</taxon>
    </lineage>
</organism>
<evidence type="ECO:0000313" key="2">
    <source>
        <dbReference type="EMBL" id="KAL2058600.1"/>
    </source>
</evidence>
<feature type="region of interest" description="Disordered" evidence="1">
    <location>
        <begin position="1"/>
        <end position="27"/>
    </location>
</feature>